<evidence type="ECO:0000313" key="2">
    <source>
        <dbReference type="Proteomes" id="UP000783588"/>
    </source>
</evidence>
<proteinExistence type="predicted"/>
<gene>
    <name evidence="1" type="ORF">KQI75_11865</name>
</gene>
<organism evidence="1 2">
    <name type="scientific">Butyricicoccus intestinisimiae</name>
    <dbReference type="NCBI Taxonomy" id="2841509"/>
    <lineage>
        <taxon>Bacteria</taxon>
        <taxon>Bacillati</taxon>
        <taxon>Bacillota</taxon>
        <taxon>Clostridia</taxon>
        <taxon>Eubacteriales</taxon>
        <taxon>Butyricicoccaceae</taxon>
        <taxon>Butyricicoccus</taxon>
    </lineage>
</organism>
<dbReference type="Proteomes" id="UP000783588">
    <property type="component" value="Unassembled WGS sequence"/>
</dbReference>
<dbReference type="EMBL" id="JAHLQI010000007">
    <property type="protein sequence ID" value="MBU5491304.1"/>
    <property type="molecule type" value="Genomic_DNA"/>
</dbReference>
<evidence type="ECO:0000313" key="1">
    <source>
        <dbReference type="EMBL" id="MBU5491304.1"/>
    </source>
</evidence>
<name>A0ABS6EWV3_9FIRM</name>
<protein>
    <submittedName>
        <fullName evidence="1">Uncharacterized protein</fullName>
    </submittedName>
</protein>
<comment type="caution">
    <text evidence="1">The sequence shown here is derived from an EMBL/GenBank/DDBJ whole genome shotgun (WGS) entry which is preliminary data.</text>
</comment>
<sequence>MSDVSNKLVTVSQVKSVKDRIVQSDWNETNTNSMAYILGIPFDYKTLYSNKYHDYSYTVSDNSFTMPREDFTSSEWMAVNNANTIYLYNGSNHKNYVAIIYLKGRAPNDTANTFTVSQDRWVKIYDLGEYGTIHVDSRNSGTGVRVKTNGAWDYVRFEFDTKFFKTSHPFPFYDWEGQPLSPTPNSLLAVECDTVSQCSLIRVTNSNGDVTQQYTVNVADGAITLTPIEN</sequence>
<keyword evidence="2" id="KW-1185">Reference proteome</keyword>
<accession>A0ABS6EWV3</accession>
<reference evidence="1 2" key="1">
    <citation type="submission" date="2021-06" db="EMBL/GenBank/DDBJ databases">
        <authorList>
            <person name="Sun Q."/>
            <person name="Li D."/>
        </authorList>
    </citation>
    <scope>NUCLEOTIDE SEQUENCE [LARGE SCALE GENOMIC DNA]</scope>
    <source>
        <strain evidence="1 2">MSJd-7</strain>
    </source>
</reference>
<dbReference type="RefSeq" id="WP_216471017.1">
    <property type="nucleotide sequence ID" value="NZ_JAHLQI010000007.1"/>
</dbReference>